<name>A0ABY2KSP1_9RHOB</name>
<dbReference type="EMBL" id="RPEM01000002">
    <property type="protein sequence ID" value="TGD44637.1"/>
    <property type="molecule type" value="Genomic_DNA"/>
</dbReference>
<dbReference type="PANTHER" id="PTHR42850">
    <property type="entry name" value="METALLOPHOSPHOESTERASE"/>
    <property type="match status" value="1"/>
</dbReference>
<dbReference type="PANTHER" id="PTHR42850:SF4">
    <property type="entry name" value="ZINC-DEPENDENT ENDOPOLYPHOSPHATASE"/>
    <property type="match status" value="1"/>
</dbReference>
<sequence>MQPRHTYAVGDIHGHLDLLRGVHDLIDKDMARYGAGKVVHVGDLVDRGPDSRGVVGYLRQGLAQGQDWIVLKSNHDRLFTMFMDDPKASDPGLRPEYSWLHPKIGGSETLESYGVPNAADRPVAKVHADALERVPQEDLDFLASRPAWHRVDGVIFVHAGVRPGLPIAEQAENDLLWIRKGFLDHADPFEALIVHGHTAINAPTHYGNRVNIDSSAAYGGPLSAIVIEGADVFHLTIKGRVPLRPESQ</sequence>
<dbReference type="RefSeq" id="WP_135429015.1">
    <property type="nucleotide sequence ID" value="NZ_RPEM01000002.1"/>
</dbReference>
<evidence type="ECO:0000313" key="2">
    <source>
        <dbReference type="EMBL" id="TGD44637.1"/>
    </source>
</evidence>
<dbReference type="InterPro" id="IPR004843">
    <property type="entry name" value="Calcineurin-like_PHP"/>
</dbReference>
<dbReference type="InterPro" id="IPR050126">
    <property type="entry name" value="Ap4A_hydrolase"/>
</dbReference>
<dbReference type="InterPro" id="IPR029052">
    <property type="entry name" value="Metallo-depent_PP-like"/>
</dbReference>
<proteinExistence type="predicted"/>
<organism evidence="2 3">
    <name type="scientific">Pseudotabrizicola sediminis</name>
    <dbReference type="NCBI Taxonomy" id="2486418"/>
    <lineage>
        <taxon>Bacteria</taxon>
        <taxon>Pseudomonadati</taxon>
        <taxon>Pseudomonadota</taxon>
        <taxon>Alphaproteobacteria</taxon>
        <taxon>Rhodobacterales</taxon>
        <taxon>Paracoccaceae</taxon>
        <taxon>Pseudotabrizicola</taxon>
    </lineage>
</organism>
<dbReference type="Pfam" id="PF00149">
    <property type="entry name" value="Metallophos"/>
    <property type="match status" value="1"/>
</dbReference>
<keyword evidence="3" id="KW-1185">Reference proteome</keyword>
<protein>
    <submittedName>
        <fullName evidence="2">Serine/threonine protein phosphatase</fullName>
    </submittedName>
</protein>
<feature type="domain" description="Calcineurin-like phosphoesterase" evidence="1">
    <location>
        <begin position="7"/>
        <end position="207"/>
    </location>
</feature>
<evidence type="ECO:0000259" key="1">
    <source>
        <dbReference type="Pfam" id="PF00149"/>
    </source>
</evidence>
<gene>
    <name evidence="2" type="ORF">EEB11_03405</name>
</gene>
<dbReference type="Gene3D" id="3.60.21.10">
    <property type="match status" value="1"/>
</dbReference>
<dbReference type="SUPFAM" id="SSF56300">
    <property type="entry name" value="Metallo-dependent phosphatases"/>
    <property type="match status" value="1"/>
</dbReference>
<evidence type="ECO:0000313" key="3">
    <source>
        <dbReference type="Proteomes" id="UP000297741"/>
    </source>
</evidence>
<reference evidence="2 3" key="1">
    <citation type="submission" date="2018-11" db="EMBL/GenBank/DDBJ databases">
        <title>Tabrizicola sp. isolated from sediment of alpine lake.</title>
        <authorList>
            <person name="Liu Z."/>
        </authorList>
    </citation>
    <scope>NUCLEOTIDE SEQUENCE [LARGE SCALE GENOMIC DNA]</scope>
    <source>
        <strain evidence="2 3">DRYC-M-16</strain>
    </source>
</reference>
<dbReference type="Proteomes" id="UP000297741">
    <property type="component" value="Unassembled WGS sequence"/>
</dbReference>
<comment type="caution">
    <text evidence="2">The sequence shown here is derived from an EMBL/GenBank/DDBJ whole genome shotgun (WGS) entry which is preliminary data.</text>
</comment>
<accession>A0ABY2KSP1</accession>